<organism evidence="2 3">
    <name type="scientific">Novosphingobium ovatum</name>
    <dbReference type="NCBI Taxonomy" id="1908523"/>
    <lineage>
        <taxon>Bacteria</taxon>
        <taxon>Pseudomonadati</taxon>
        <taxon>Pseudomonadota</taxon>
        <taxon>Alphaproteobacteria</taxon>
        <taxon>Sphingomonadales</taxon>
        <taxon>Sphingomonadaceae</taxon>
        <taxon>Novosphingobium</taxon>
    </lineage>
</organism>
<dbReference type="RefSeq" id="WP_161718296.1">
    <property type="nucleotide sequence ID" value="NZ_JAAAPO010000003.1"/>
</dbReference>
<sequence length="238" mass="25744">MLRKWRLAVVAGLAALTAACGEEKPVVVPPPPPPPPVVIIPPRPTPPAGLPGDLAIPMVGADGVRRTILVDSQGDQRVWNLRAAFNVAALNCTAPAYAEIVPAYRTFLKRHGKALDQANRGVDALFKQKYGAGFIRPRETYMTQVYNYFAYPPTMGHFCNSALTMARESVSVVKPADLPAFSERSFGQFIAVYEQFYRAYDAYRAELAAWEAKYGPAASAPVASAARPAPALMAVPVQ</sequence>
<dbReference type="PROSITE" id="PS51257">
    <property type="entry name" value="PROKAR_LIPOPROTEIN"/>
    <property type="match status" value="1"/>
</dbReference>
<gene>
    <name evidence="2" type="ORF">GTZ99_09835</name>
</gene>
<feature type="signal peptide" evidence="1">
    <location>
        <begin position="1"/>
        <end position="21"/>
    </location>
</feature>
<dbReference type="EMBL" id="JAAAPO010000003">
    <property type="protein sequence ID" value="NBC36857.1"/>
    <property type="molecule type" value="Genomic_DNA"/>
</dbReference>
<accession>A0ABW9XEI3</accession>
<reference evidence="3" key="1">
    <citation type="submission" date="2020-01" db="EMBL/GenBank/DDBJ databases">
        <title>Sphingomonas sp. strain CSW-10.</title>
        <authorList>
            <person name="Chen W.-M."/>
        </authorList>
    </citation>
    <scope>NUCLEOTIDE SEQUENCE [LARGE SCALE GENOMIC DNA]</scope>
    <source>
        <strain evidence="3">FSY-8</strain>
    </source>
</reference>
<comment type="caution">
    <text evidence="2">The sequence shown here is derived from an EMBL/GenBank/DDBJ whole genome shotgun (WGS) entry which is preliminary data.</text>
</comment>
<keyword evidence="3" id="KW-1185">Reference proteome</keyword>
<dbReference type="Proteomes" id="UP000753724">
    <property type="component" value="Unassembled WGS sequence"/>
</dbReference>
<evidence type="ECO:0000313" key="2">
    <source>
        <dbReference type="EMBL" id="NBC36857.1"/>
    </source>
</evidence>
<proteinExistence type="predicted"/>
<evidence type="ECO:0000256" key="1">
    <source>
        <dbReference type="SAM" id="SignalP"/>
    </source>
</evidence>
<name>A0ABW9XEI3_9SPHN</name>
<feature type="chain" id="PRO_5046756812" evidence="1">
    <location>
        <begin position="22"/>
        <end position="238"/>
    </location>
</feature>
<protein>
    <submittedName>
        <fullName evidence="2">Uncharacterized protein</fullName>
    </submittedName>
</protein>
<keyword evidence="1" id="KW-0732">Signal</keyword>
<evidence type="ECO:0000313" key="3">
    <source>
        <dbReference type="Proteomes" id="UP000753724"/>
    </source>
</evidence>